<reference evidence="2" key="1">
    <citation type="submission" date="2021-01" db="EMBL/GenBank/DDBJ databases">
        <title>Adiantum capillus-veneris genome.</title>
        <authorList>
            <person name="Fang Y."/>
            <person name="Liao Q."/>
        </authorList>
    </citation>
    <scope>NUCLEOTIDE SEQUENCE</scope>
    <source>
        <strain evidence="2">H3</strain>
        <tissue evidence="2">Leaf</tissue>
    </source>
</reference>
<name>A0A9D4V1Y0_ADICA</name>
<dbReference type="EMBL" id="JABFUD020000007">
    <property type="protein sequence ID" value="KAI5077807.1"/>
    <property type="molecule type" value="Genomic_DNA"/>
</dbReference>
<organism evidence="2 3">
    <name type="scientific">Adiantum capillus-veneris</name>
    <name type="common">Maidenhair fern</name>
    <dbReference type="NCBI Taxonomy" id="13818"/>
    <lineage>
        <taxon>Eukaryota</taxon>
        <taxon>Viridiplantae</taxon>
        <taxon>Streptophyta</taxon>
        <taxon>Embryophyta</taxon>
        <taxon>Tracheophyta</taxon>
        <taxon>Polypodiopsida</taxon>
        <taxon>Polypodiidae</taxon>
        <taxon>Polypodiales</taxon>
        <taxon>Pteridineae</taxon>
        <taxon>Pteridaceae</taxon>
        <taxon>Vittarioideae</taxon>
        <taxon>Adiantum</taxon>
    </lineage>
</organism>
<gene>
    <name evidence="2" type="ORF">GOP47_0007631</name>
</gene>
<comment type="caution">
    <text evidence="2">The sequence shown here is derived from an EMBL/GenBank/DDBJ whole genome shotgun (WGS) entry which is preliminary data.</text>
</comment>
<accession>A0A9D4V1Y0</accession>
<feature type="region of interest" description="Disordered" evidence="1">
    <location>
        <begin position="53"/>
        <end position="75"/>
    </location>
</feature>
<proteinExistence type="predicted"/>
<protein>
    <submittedName>
        <fullName evidence="2">Uncharacterized protein</fullName>
    </submittedName>
</protein>
<evidence type="ECO:0000313" key="3">
    <source>
        <dbReference type="Proteomes" id="UP000886520"/>
    </source>
</evidence>
<sequence length="103" mass="11377">MSCHRAGRGRLIECKVQEARAQSQVGLQTSVARQCLCLSLLRDLLLCVAETEKHPSDRKAPKKGSTTIEGKGVKEHAQSAMREECNQVDEEISLCHDVLMVSD</sequence>
<evidence type="ECO:0000313" key="2">
    <source>
        <dbReference type="EMBL" id="KAI5077807.1"/>
    </source>
</evidence>
<dbReference type="AlphaFoldDB" id="A0A9D4V1Y0"/>
<keyword evidence="3" id="KW-1185">Reference proteome</keyword>
<evidence type="ECO:0000256" key="1">
    <source>
        <dbReference type="SAM" id="MobiDB-lite"/>
    </source>
</evidence>
<dbReference type="Proteomes" id="UP000886520">
    <property type="component" value="Chromosome 7"/>
</dbReference>